<keyword evidence="2" id="KW-0812">Transmembrane</keyword>
<dbReference type="PANTHER" id="PTHR35813">
    <property type="entry name" value="INNER MEMBRANE PROTEIN YBAN"/>
    <property type="match status" value="1"/>
</dbReference>
<feature type="transmembrane region" description="Helical" evidence="2">
    <location>
        <begin position="12"/>
        <end position="34"/>
    </location>
</feature>
<proteinExistence type="predicted"/>
<organism evidence="3 4">
    <name type="scientific">Vibrio hippocampi</name>
    <dbReference type="NCBI Taxonomy" id="654686"/>
    <lineage>
        <taxon>Bacteria</taxon>
        <taxon>Pseudomonadati</taxon>
        <taxon>Pseudomonadota</taxon>
        <taxon>Gammaproteobacteria</taxon>
        <taxon>Vibrionales</taxon>
        <taxon>Vibrionaceae</taxon>
        <taxon>Vibrio</taxon>
    </lineage>
</organism>
<dbReference type="PANTHER" id="PTHR35813:SF1">
    <property type="entry name" value="INNER MEMBRANE PROTEIN YBAN"/>
    <property type="match status" value="1"/>
</dbReference>
<keyword evidence="2" id="KW-1133">Transmembrane helix</keyword>
<keyword evidence="4" id="KW-1185">Reference proteome</keyword>
<sequence length="132" mass="14872">MSNNNRLTFKQMVLNSCGIVAVALGIAGIVLPLLPTTPFLLLASACFLRGSPRLHDWLWNHATFGAIIRDWQQHRCIAKKVKLRGAIFICCSFSVSIFFAPQVWLKIALFVLFLVIFSIFLRIPVKQSVAER</sequence>
<dbReference type="EMBL" id="CAKLCM010000002">
    <property type="protein sequence ID" value="CAH0526562.1"/>
    <property type="molecule type" value="Genomic_DNA"/>
</dbReference>
<comment type="caution">
    <text evidence="3">The sequence shown here is derived from an EMBL/GenBank/DDBJ whole genome shotgun (WGS) entry which is preliminary data.</text>
</comment>
<keyword evidence="1" id="KW-0997">Cell inner membrane</keyword>
<comment type="subcellular location">
    <subcellularLocation>
        <location evidence="1">Cell inner membrane</location>
        <topology evidence="1">Multi-pass membrane protein</topology>
    </subcellularLocation>
</comment>
<accession>A0ABM8ZJ24</accession>
<dbReference type="InterPro" id="IPR007401">
    <property type="entry name" value="DUF454"/>
</dbReference>
<dbReference type="PIRSF" id="PIRSF016789">
    <property type="entry name" value="DUF454"/>
    <property type="match status" value="1"/>
</dbReference>
<evidence type="ECO:0000313" key="3">
    <source>
        <dbReference type="EMBL" id="CAH0526562.1"/>
    </source>
</evidence>
<dbReference type="Proteomes" id="UP000838160">
    <property type="component" value="Unassembled WGS sequence"/>
</dbReference>
<feature type="transmembrane region" description="Helical" evidence="2">
    <location>
        <begin position="107"/>
        <end position="125"/>
    </location>
</feature>
<protein>
    <recommendedName>
        <fullName evidence="1">Inner membrane protein</fullName>
    </recommendedName>
</protein>
<gene>
    <name evidence="3" type="primary">ybaN</name>
    <name evidence="3" type="ORF">VHP8226_01916</name>
</gene>
<keyword evidence="1 2" id="KW-0472">Membrane</keyword>
<dbReference type="Pfam" id="PF04304">
    <property type="entry name" value="DUF454"/>
    <property type="match status" value="1"/>
</dbReference>
<evidence type="ECO:0000313" key="4">
    <source>
        <dbReference type="Proteomes" id="UP000838160"/>
    </source>
</evidence>
<evidence type="ECO:0000256" key="2">
    <source>
        <dbReference type="SAM" id="Phobius"/>
    </source>
</evidence>
<reference evidence="3" key="1">
    <citation type="submission" date="2021-12" db="EMBL/GenBank/DDBJ databases">
        <authorList>
            <person name="Rodrigo-Torres L."/>
            <person name="Arahal R. D."/>
            <person name="Lucena T."/>
        </authorList>
    </citation>
    <scope>NUCLEOTIDE SEQUENCE</scope>
    <source>
        <strain evidence="3">CECT 8226</strain>
    </source>
</reference>
<keyword evidence="1" id="KW-1003">Cell membrane</keyword>
<evidence type="ECO:0000256" key="1">
    <source>
        <dbReference type="PIRNR" id="PIRNR016789"/>
    </source>
</evidence>
<name>A0ABM8ZJ24_9VIBR</name>